<dbReference type="GO" id="GO:0044550">
    <property type="term" value="P:secondary metabolite biosynthetic process"/>
    <property type="evidence" value="ECO:0007669"/>
    <property type="project" value="TreeGrafter"/>
</dbReference>
<dbReference type="EMBL" id="RBAM01000031">
    <property type="protein sequence ID" value="RKN60368.1"/>
    <property type="molecule type" value="Genomic_DNA"/>
</dbReference>
<dbReference type="AlphaFoldDB" id="A0A3B0AIG9"/>
<dbReference type="SUPFAM" id="SSF56801">
    <property type="entry name" value="Acetyl-CoA synthetase-like"/>
    <property type="match status" value="1"/>
</dbReference>
<dbReference type="GO" id="GO:0005737">
    <property type="term" value="C:cytoplasm"/>
    <property type="evidence" value="ECO:0007669"/>
    <property type="project" value="TreeGrafter"/>
</dbReference>
<name>A0A3B0AIG9_9ACTN</name>
<dbReference type="OrthoDB" id="2472181at2"/>
<sequence length="496" mass="52367">MTGDTSLTRHLLDAAHRHRDAVAVTDGGTHHTYAELDAASAEIAGGLAARGIGPGDVVAVLATRSWERCVALLGAWRAGAGVLSVDPGLPPARARRIAHGAGCVLVLRAAGLPSATWDIPEHTIGEVRGPRRDRVTGGPVCYVISTSGSTGEPKAVAVPPVVLTGLGRWHVRHWRHHSLPHTLHTTSVGFDVGYEEIVATWLAGAALIVVGDEERQDPFTLVGIIREHGAARALLPVVGLHGLATAAAVEAVELPTLREILVSGEPLVVNDEVRTLCARGAIDLVNQYGPSETHVVTQHRLPGAPASWPDRPPIGTPVAGAEPLRLDDGLLRPFEPGEEGELVIAGDCVALGYLGDDDLTARKFRTAAHRDGGTRRCYLTGDLVRFDGTAFHFLARVDDQLKVNGYRVEPGEVEAVLGGVPGVRRAAVVGVKVAASTQLAAAYLRETGSDVGTDDLIRACAAQLPAYMVPKRFTALDALPVTPNGKIDRARLRDMV</sequence>
<proteinExistence type="predicted"/>
<dbReference type="GO" id="GO:0043041">
    <property type="term" value="P:amino acid activation for nonribosomal peptide biosynthetic process"/>
    <property type="evidence" value="ECO:0007669"/>
    <property type="project" value="TreeGrafter"/>
</dbReference>
<dbReference type="PANTHER" id="PTHR45527:SF1">
    <property type="entry name" value="FATTY ACID SYNTHASE"/>
    <property type="match status" value="1"/>
</dbReference>
<protein>
    <submittedName>
        <fullName evidence="3">AMP-dependent synthetase</fullName>
    </submittedName>
</protein>
<evidence type="ECO:0000259" key="1">
    <source>
        <dbReference type="Pfam" id="PF00501"/>
    </source>
</evidence>
<dbReference type="InterPro" id="IPR045851">
    <property type="entry name" value="AMP-bd_C_sf"/>
</dbReference>
<accession>A0A3B0AIG9</accession>
<dbReference type="Pfam" id="PF00501">
    <property type="entry name" value="AMP-binding"/>
    <property type="match status" value="1"/>
</dbReference>
<dbReference type="PANTHER" id="PTHR45527">
    <property type="entry name" value="NONRIBOSOMAL PEPTIDE SYNTHETASE"/>
    <property type="match status" value="1"/>
</dbReference>
<dbReference type="InterPro" id="IPR000873">
    <property type="entry name" value="AMP-dep_synth/lig_dom"/>
</dbReference>
<dbReference type="InterPro" id="IPR025110">
    <property type="entry name" value="AMP-bd_C"/>
</dbReference>
<dbReference type="Proteomes" id="UP000270343">
    <property type="component" value="Unassembled WGS sequence"/>
</dbReference>
<keyword evidence="4" id="KW-1185">Reference proteome</keyword>
<dbReference type="Gene3D" id="3.30.300.30">
    <property type="match status" value="1"/>
</dbReference>
<dbReference type="Pfam" id="PF13193">
    <property type="entry name" value="AMP-binding_C"/>
    <property type="match status" value="1"/>
</dbReference>
<dbReference type="Gene3D" id="3.40.50.12780">
    <property type="entry name" value="N-terminal domain of ligase-like"/>
    <property type="match status" value="1"/>
</dbReference>
<feature type="domain" description="AMP-dependent synthetase/ligase" evidence="1">
    <location>
        <begin position="13"/>
        <end position="354"/>
    </location>
</feature>
<evidence type="ECO:0000313" key="3">
    <source>
        <dbReference type="EMBL" id="RKN60368.1"/>
    </source>
</evidence>
<dbReference type="GO" id="GO:0031177">
    <property type="term" value="F:phosphopantetheine binding"/>
    <property type="evidence" value="ECO:0007669"/>
    <property type="project" value="TreeGrafter"/>
</dbReference>
<comment type="caution">
    <text evidence="3">The sequence shown here is derived from an EMBL/GenBank/DDBJ whole genome shotgun (WGS) entry which is preliminary data.</text>
</comment>
<gene>
    <name evidence="3" type="ORF">D7231_33300</name>
</gene>
<evidence type="ECO:0000259" key="2">
    <source>
        <dbReference type="Pfam" id="PF13193"/>
    </source>
</evidence>
<feature type="domain" description="AMP-binding enzyme C-terminal" evidence="2">
    <location>
        <begin position="412"/>
        <end position="486"/>
    </location>
</feature>
<dbReference type="RefSeq" id="WP_120759881.1">
    <property type="nucleotide sequence ID" value="NZ_RBAM01000031.1"/>
</dbReference>
<evidence type="ECO:0000313" key="4">
    <source>
        <dbReference type="Proteomes" id="UP000270343"/>
    </source>
</evidence>
<reference evidence="3 4" key="1">
    <citation type="journal article" date="2015" name="Antonie Van Leeuwenhoek">
        <title>Streptomyces klenkii sp. nov., isolated from deep marine sediment.</title>
        <authorList>
            <person name="Veyisoglu A."/>
            <person name="Sahin N."/>
        </authorList>
    </citation>
    <scope>NUCLEOTIDE SEQUENCE [LARGE SCALE GENOMIC DNA]</scope>
    <source>
        <strain evidence="3 4">KCTC 29202</strain>
    </source>
</reference>
<organism evidence="3 4">
    <name type="scientific">Streptomyces klenkii</name>
    <dbReference type="NCBI Taxonomy" id="1420899"/>
    <lineage>
        <taxon>Bacteria</taxon>
        <taxon>Bacillati</taxon>
        <taxon>Actinomycetota</taxon>
        <taxon>Actinomycetes</taxon>
        <taxon>Kitasatosporales</taxon>
        <taxon>Streptomycetaceae</taxon>
        <taxon>Streptomyces</taxon>
    </lineage>
</organism>
<dbReference type="InterPro" id="IPR042099">
    <property type="entry name" value="ANL_N_sf"/>
</dbReference>